<keyword evidence="1" id="KW-1133">Transmembrane helix</keyword>
<sequence>MLQNWISQNVFLYGMAATGIVGLLCTLLVNRFYSRVIGDLRRIDVPKTKWMGQTLQAYRERTRQNTLNNPQIFVRNQLNQGKTLGMRVSRWQRGTGYMCMACFILTAAAVYITYQYQMAEALRNQHLVMGLGIFLGLLMFRQFLGFTGKEQQIADGLLDYMENNGKLPAVSVQAQRRPEEKEKGALIDQVMQGIQQTAAAGSKFSGLLSKEEEQVMREVIKEYLT</sequence>
<feature type="transmembrane region" description="Helical" evidence="1">
    <location>
        <begin position="95"/>
        <end position="114"/>
    </location>
</feature>
<proteinExistence type="predicted"/>
<keyword evidence="1" id="KW-0472">Membrane</keyword>
<evidence type="ECO:0000313" key="2">
    <source>
        <dbReference type="EMBL" id="HIR92096.1"/>
    </source>
</evidence>
<name>A0A9D1JF51_9FIRM</name>
<feature type="transmembrane region" description="Helical" evidence="1">
    <location>
        <begin position="126"/>
        <end position="144"/>
    </location>
</feature>
<reference evidence="2" key="2">
    <citation type="journal article" date="2021" name="PeerJ">
        <title>Extensive microbial diversity within the chicken gut microbiome revealed by metagenomics and culture.</title>
        <authorList>
            <person name="Gilroy R."/>
            <person name="Ravi A."/>
            <person name="Getino M."/>
            <person name="Pursley I."/>
            <person name="Horton D.L."/>
            <person name="Alikhan N.F."/>
            <person name="Baker D."/>
            <person name="Gharbi K."/>
            <person name="Hall N."/>
            <person name="Watson M."/>
            <person name="Adriaenssens E.M."/>
            <person name="Foster-Nyarko E."/>
            <person name="Jarju S."/>
            <person name="Secka A."/>
            <person name="Antonio M."/>
            <person name="Oren A."/>
            <person name="Chaudhuri R.R."/>
            <person name="La Ragione R."/>
            <person name="Hildebrand F."/>
            <person name="Pallen M.J."/>
        </authorList>
    </citation>
    <scope>NUCLEOTIDE SEQUENCE</scope>
    <source>
        <strain evidence="2">ChiSxjej1B13-7041</strain>
    </source>
</reference>
<dbReference type="EMBL" id="DVHU01000013">
    <property type="protein sequence ID" value="HIR92096.1"/>
    <property type="molecule type" value="Genomic_DNA"/>
</dbReference>
<organism evidence="2 3">
    <name type="scientific">Candidatus Egerieimonas intestinavium</name>
    <dbReference type="NCBI Taxonomy" id="2840777"/>
    <lineage>
        <taxon>Bacteria</taxon>
        <taxon>Bacillati</taxon>
        <taxon>Bacillota</taxon>
        <taxon>Clostridia</taxon>
        <taxon>Lachnospirales</taxon>
        <taxon>Lachnospiraceae</taxon>
        <taxon>Lachnospiraceae incertae sedis</taxon>
        <taxon>Candidatus Egerieimonas</taxon>
    </lineage>
</organism>
<dbReference type="Proteomes" id="UP000886841">
    <property type="component" value="Unassembled WGS sequence"/>
</dbReference>
<protein>
    <submittedName>
        <fullName evidence="2">Uncharacterized protein</fullName>
    </submittedName>
</protein>
<dbReference type="AlphaFoldDB" id="A0A9D1JF51"/>
<keyword evidence="1" id="KW-0812">Transmembrane</keyword>
<gene>
    <name evidence="2" type="ORF">IAB98_01570</name>
</gene>
<evidence type="ECO:0000256" key="1">
    <source>
        <dbReference type="SAM" id="Phobius"/>
    </source>
</evidence>
<comment type="caution">
    <text evidence="2">The sequence shown here is derived from an EMBL/GenBank/DDBJ whole genome shotgun (WGS) entry which is preliminary data.</text>
</comment>
<reference evidence="2" key="1">
    <citation type="submission" date="2020-10" db="EMBL/GenBank/DDBJ databases">
        <authorList>
            <person name="Gilroy R."/>
        </authorList>
    </citation>
    <scope>NUCLEOTIDE SEQUENCE</scope>
    <source>
        <strain evidence="2">ChiSxjej1B13-7041</strain>
    </source>
</reference>
<evidence type="ECO:0000313" key="3">
    <source>
        <dbReference type="Proteomes" id="UP000886841"/>
    </source>
</evidence>
<feature type="transmembrane region" description="Helical" evidence="1">
    <location>
        <begin position="12"/>
        <end position="33"/>
    </location>
</feature>
<accession>A0A9D1JF51</accession>